<dbReference type="Pfam" id="PF13649">
    <property type="entry name" value="Methyltransf_25"/>
    <property type="match status" value="1"/>
</dbReference>
<dbReference type="GeneID" id="42004305"/>
<accession>A0A507C893</accession>
<dbReference type="AlphaFoldDB" id="A0A507C893"/>
<feature type="compositionally biased region" description="Acidic residues" evidence="9">
    <location>
        <begin position="12"/>
        <end position="30"/>
    </location>
</feature>
<name>A0A507C893_9FUNG</name>
<evidence type="ECO:0000256" key="9">
    <source>
        <dbReference type="SAM" id="MobiDB-lite"/>
    </source>
</evidence>
<dbReference type="GO" id="GO:0035242">
    <property type="term" value="F:protein-arginine omega-N asymmetric methyltransferase activity"/>
    <property type="evidence" value="ECO:0007669"/>
    <property type="project" value="UniProtKB-EC"/>
</dbReference>
<dbReference type="Gene3D" id="3.40.50.150">
    <property type="entry name" value="Vaccinia Virus protein VP39"/>
    <property type="match status" value="1"/>
</dbReference>
<keyword evidence="4 7" id="KW-0949">S-adenosyl-L-methionine</keyword>
<dbReference type="GO" id="GO:0042054">
    <property type="term" value="F:histone methyltransferase activity"/>
    <property type="evidence" value="ECO:0007669"/>
    <property type="project" value="TreeGrafter"/>
</dbReference>
<dbReference type="OrthoDB" id="7848332at2759"/>
<evidence type="ECO:0000256" key="4">
    <source>
        <dbReference type="ARBA" id="ARBA00022691"/>
    </source>
</evidence>
<dbReference type="InterPro" id="IPR036236">
    <property type="entry name" value="Znf_C2H2_sf"/>
</dbReference>
<comment type="catalytic activity">
    <reaction evidence="5">
        <text>L-arginyl-[protein] + 2 S-adenosyl-L-methionine = N(omega),N(omega)-dimethyl-L-arginyl-[protein] + 2 S-adenosyl-L-homocysteine + 2 H(+)</text>
        <dbReference type="Rhea" id="RHEA:48096"/>
        <dbReference type="Rhea" id="RHEA-COMP:10532"/>
        <dbReference type="Rhea" id="RHEA-COMP:11991"/>
        <dbReference type="ChEBI" id="CHEBI:15378"/>
        <dbReference type="ChEBI" id="CHEBI:29965"/>
        <dbReference type="ChEBI" id="CHEBI:57856"/>
        <dbReference type="ChEBI" id="CHEBI:59789"/>
        <dbReference type="ChEBI" id="CHEBI:61897"/>
        <dbReference type="EC" id="2.1.1.319"/>
    </reaction>
    <physiologicalReaction direction="left-to-right" evidence="5">
        <dbReference type="Rhea" id="RHEA:48097"/>
    </physiologicalReaction>
</comment>
<comment type="catalytic activity">
    <reaction evidence="6">
        <text>L-arginyl-[protein] + S-adenosyl-L-methionine = N(omega)-methyl-L-arginyl-[protein] + S-adenosyl-L-homocysteine + H(+)</text>
        <dbReference type="Rhea" id="RHEA:48100"/>
        <dbReference type="Rhea" id="RHEA-COMP:10532"/>
        <dbReference type="Rhea" id="RHEA-COMP:11990"/>
        <dbReference type="ChEBI" id="CHEBI:15378"/>
        <dbReference type="ChEBI" id="CHEBI:29965"/>
        <dbReference type="ChEBI" id="CHEBI:57856"/>
        <dbReference type="ChEBI" id="CHEBI:59789"/>
        <dbReference type="ChEBI" id="CHEBI:65280"/>
    </reaction>
    <physiologicalReaction direction="left-to-right" evidence="6">
        <dbReference type="Rhea" id="RHEA:48101"/>
    </physiologicalReaction>
</comment>
<feature type="coiled-coil region" evidence="8">
    <location>
        <begin position="182"/>
        <end position="216"/>
    </location>
</feature>
<dbReference type="Pfam" id="PF22528">
    <property type="entry name" value="PRMT_C"/>
    <property type="match status" value="1"/>
</dbReference>
<dbReference type="FunFam" id="3.40.50.150:FF:000003">
    <property type="entry name" value="Blast:Protein arginine N-methyltransferase 1"/>
    <property type="match status" value="1"/>
</dbReference>
<sequence length="578" mass="65276">MTVDSINSIPADDVDDVDGEEDEDEDQWDDWQDDEVEDAQCLFCSKMAKPKDILEHCRVGHAFDLRLVKQALDLDIYGTIKLVNYVRTLAQRDSHLTIHDFSETLIPDASWLNGETYLKPVIENDPMLYVAQDDDDFDQDSDPVTGTDLQQTSPPEIHSATLTPHQQGRRPSNAGSILADSQTVLQDALLEAQKRAEAAEARARDVLNAWKEYREEVTRTVLGTDRADIALPADEEVDYYFGSYAETEIHESMLKDRVRTESYRDFMYDNKDLFKDKIVLDVGCGTGILSMFAARAGARQVFAIDNSPIIEKAKKIVAENGLENIITCIRGKAEEILLPGVDKVDILISEWMGYFLLFEGMLDSVFKARDRWLKPSGLMVPNVARMYMAGIEDEDWVNDKYHFWNDVYGIVTLYCYFFAMLAYSIVVGFKMTLMKETFMTNAHVDITAPDTVITDACEFKEIDLEEATCESLDFASTFTMAATRPGRIHAICGWFDIDFEGEKQGLALTSFSTSPTATATHWKQTLFALDNPIDVVAGQRVEGDIRVSKRAENERELDVVLKIRSGSDEVRTCVYVVK</sequence>
<dbReference type="SUPFAM" id="SSF57667">
    <property type="entry name" value="beta-beta-alpha zinc fingers"/>
    <property type="match status" value="1"/>
</dbReference>
<dbReference type="GO" id="GO:0032259">
    <property type="term" value="P:methylation"/>
    <property type="evidence" value="ECO:0007669"/>
    <property type="project" value="UniProtKB-KW"/>
</dbReference>
<evidence type="ECO:0000256" key="7">
    <source>
        <dbReference type="PROSITE-ProRule" id="PRU01015"/>
    </source>
</evidence>
<gene>
    <name evidence="13" type="ORF">SmJEL517_g03080</name>
</gene>
<dbReference type="CDD" id="cd02440">
    <property type="entry name" value="AdoMet_MTases"/>
    <property type="match status" value="1"/>
</dbReference>
<dbReference type="GO" id="GO:0005634">
    <property type="term" value="C:nucleus"/>
    <property type="evidence" value="ECO:0007669"/>
    <property type="project" value="TreeGrafter"/>
</dbReference>
<dbReference type="EMBL" id="QEAO01000015">
    <property type="protein sequence ID" value="TPX34234.1"/>
    <property type="molecule type" value="Genomic_DNA"/>
</dbReference>
<evidence type="ECO:0000256" key="1">
    <source>
        <dbReference type="ARBA" id="ARBA00011925"/>
    </source>
</evidence>
<reference evidence="13 14" key="1">
    <citation type="journal article" date="2019" name="Sci. Rep.">
        <title>Comparative genomics of chytrid fungi reveal insights into the obligate biotrophic and pathogenic lifestyle of Synchytrium endobioticum.</title>
        <authorList>
            <person name="van de Vossenberg B.T.L.H."/>
            <person name="Warris S."/>
            <person name="Nguyen H.D.T."/>
            <person name="van Gent-Pelzer M.P.E."/>
            <person name="Joly D.L."/>
            <person name="van de Geest H.C."/>
            <person name="Bonants P.J.M."/>
            <person name="Smith D.S."/>
            <person name="Levesque C.A."/>
            <person name="van der Lee T.A.J."/>
        </authorList>
    </citation>
    <scope>NUCLEOTIDE SEQUENCE [LARGE SCALE GENOMIC DNA]</scope>
    <source>
        <strain evidence="13 14">JEL517</strain>
    </source>
</reference>
<dbReference type="PROSITE" id="PS51678">
    <property type="entry name" value="SAM_MT_PRMT"/>
    <property type="match status" value="1"/>
</dbReference>
<evidence type="ECO:0000313" key="13">
    <source>
        <dbReference type="EMBL" id="TPX34234.1"/>
    </source>
</evidence>
<dbReference type="InterPro" id="IPR025799">
    <property type="entry name" value="Arg_MeTrfase"/>
</dbReference>
<evidence type="ECO:0000259" key="12">
    <source>
        <dbReference type="Pfam" id="PF22528"/>
    </source>
</evidence>
<feature type="domain" description="Protein arginine N-methyltransferase" evidence="12">
    <location>
        <begin position="384"/>
        <end position="564"/>
    </location>
</feature>
<dbReference type="PANTHER" id="PTHR11006:SF53">
    <property type="entry name" value="PROTEIN ARGININE N-METHYLTRANSFERASE 3"/>
    <property type="match status" value="1"/>
</dbReference>
<keyword evidence="10" id="KW-1133">Transmembrane helix</keyword>
<evidence type="ECO:0000259" key="11">
    <source>
        <dbReference type="Pfam" id="PF13649"/>
    </source>
</evidence>
<dbReference type="PANTHER" id="PTHR11006">
    <property type="entry name" value="PROTEIN ARGININE N-METHYLTRANSFERASE"/>
    <property type="match status" value="1"/>
</dbReference>
<dbReference type="EC" id="2.1.1.319" evidence="1"/>
<dbReference type="InterPro" id="IPR055135">
    <property type="entry name" value="PRMT_dom"/>
</dbReference>
<comment type="caution">
    <text evidence="13">The sequence shown here is derived from an EMBL/GenBank/DDBJ whole genome shotgun (WGS) entry which is preliminary data.</text>
</comment>
<keyword evidence="10" id="KW-0812">Transmembrane</keyword>
<feature type="region of interest" description="Disordered" evidence="9">
    <location>
        <begin position="1"/>
        <end position="30"/>
    </location>
</feature>
<proteinExistence type="predicted"/>
<dbReference type="SUPFAM" id="SSF53335">
    <property type="entry name" value="S-adenosyl-L-methionine-dependent methyltransferases"/>
    <property type="match status" value="1"/>
</dbReference>
<evidence type="ECO:0000256" key="5">
    <source>
        <dbReference type="ARBA" id="ARBA00047384"/>
    </source>
</evidence>
<keyword evidence="10" id="KW-0472">Membrane</keyword>
<feature type="compositionally biased region" description="Polar residues" evidence="9">
    <location>
        <begin position="147"/>
        <end position="175"/>
    </location>
</feature>
<dbReference type="Proteomes" id="UP000319731">
    <property type="component" value="Unassembled WGS sequence"/>
</dbReference>
<dbReference type="RefSeq" id="XP_031025031.1">
    <property type="nucleotide sequence ID" value="XM_031169008.1"/>
</dbReference>
<protein>
    <recommendedName>
        <fullName evidence="1">type I protein arginine methyltransferase</fullName>
        <ecNumber evidence="1">2.1.1.319</ecNumber>
    </recommendedName>
</protein>
<evidence type="ECO:0000256" key="6">
    <source>
        <dbReference type="ARBA" id="ARBA00049303"/>
    </source>
</evidence>
<feature type="region of interest" description="Disordered" evidence="9">
    <location>
        <begin position="133"/>
        <end position="175"/>
    </location>
</feature>
<dbReference type="InterPro" id="IPR029063">
    <property type="entry name" value="SAM-dependent_MTases_sf"/>
</dbReference>
<keyword evidence="2 7" id="KW-0489">Methyltransferase</keyword>
<feature type="domain" description="Methyltransferase" evidence="11">
    <location>
        <begin position="279"/>
        <end position="377"/>
    </location>
</feature>
<organism evidence="13 14">
    <name type="scientific">Synchytrium microbalum</name>
    <dbReference type="NCBI Taxonomy" id="1806994"/>
    <lineage>
        <taxon>Eukaryota</taxon>
        <taxon>Fungi</taxon>
        <taxon>Fungi incertae sedis</taxon>
        <taxon>Chytridiomycota</taxon>
        <taxon>Chytridiomycota incertae sedis</taxon>
        <taxon>Chytridiomycetes</taxon>
        <taxon>Synchytriales</taxon>
        <taxon>Synchytriaceae</taxon>
        <taxon>Synchytrium</taxon>
    </lineage>
</organism>
<keyword evidence="3 7" id="KW-0808">Transferase</keyword>
<dbReference type="Gene3D" id="2.70.160.11">
    <property type="entry name" value="Hnrnp arginine n-methyltransferase1"/>
    <property type="match status" value="1"/>
</dbReference>
<dbReference type="InterPro" id="IPR041698">
    <property type="entry name" value="Methyltransf_25"/>
</dbReference>
<dbReference type="STRING" id="1806994.A0A507C893"/>
<evidence type="ECO:0000313" key="14">
    <source>
        <dbReference type="Proteomes" id="UP000319731"/>
    </source>
</evidence>
<feature type="transmembrane region" description="Helical" evidence="10">
    <location>
        <begin position="407"/>
        <end position="429"/>
    </location>
</feature>
<evidence type="ECO:0000256" key="3">
    <source>
        <dbReference type="ARBA" id="ARBA00022679"/>
    </source>
</evidence>
<keyword evidence="8" id="KW-0175">Coiled coil</keyword>
<evidence type="ECO:0000256" key="8">
    <source>
        <dbReference type="SAM" id="Coils"/>
    </source>
</evidence>
<keyword evidence="14" id="KW-1185">Reference proteome</keyword>
<evidence type="ECO:0000256" key="10">
    <source>
        <dbReference type="SAM" id="Phobius"/>
    </source>
</evidence>
<evidence type="ECO:0000256" key="2">
    <source>
        <dbReference type="ARBA" id="ARBA00022603"/>
    </source>
</evidence>